<organism evidence="4 5">
    <name type="scientific">Alkalicoccus daliensis</name>
    <dbReference type="NCBI Taxonomy" id="745820"/>
    <lineage>
        <taxon>Bacteria</taxon>
        <taxon>Bacillati</taxon>
        <taxon>Bacillota</taxon>
        <taxon>Bacilli</taxon>
        <taxon>Bacillales</taxon>
        <taxon>Bacillaceae</taxon>
        <taxon>Alkalicoccus</taxon>
    </lineage>
</organism>
<feature type="domain" description="Cytoskeleton protein RodZ-like C-terminal" evidence="3">
    <location>
        <begin position="230"/>
        <end position="293"/>
    </location>
</feature>
<dbReference type="PANTHER" id="PTHR34475">
    <property type="match status" value="1"/>
</dbReference>
<dbReference type="EMBL" id="FNIL01000001">
    <property type="protein sequence ID" value="SDN30017.1"/>
    <property type="molecule type" value="Genomic_DNA"/>
</dbReference>
<dbReference type="InterPro" id="IPR025194">
    <property type="entry name" value="RodZ-like_C"/>
</dbReference>
<feature type="region of interest" description="Disordered" evidence="1">
    <location>
        <begin position="74"/>
        <end position="101"/>
    </location>
</feature>
<feature type="compositionally biased region" description="Low complexity" evidence="1">
    <location>
        <begin position="140"/>
        <end position="151"/>
    </location>
</feature>
<dbReference type="STRING" id="745820.SAMN04488053_101398"/>
<dbReference type="InterPro" id="IPR050400">
    <property type="entry name" value="Bact_Cytoskel_RodZ"/>
</dbReference>
<dbReference type="Pfam" id="PF13413">
    <property type="entry name" value="HTH_25"/>
    <property type="match status" value="1"/>
</dbReference>
<keyword evidence="2" id="KW-1133">Transmembrane helix</keyword>
<proteinExistence type="predicted"/>
<feature type="region of interest" description="Disordered" evidence="1">
    <location>
        <begin position="139"/>
        <end position="213"/>
    </location>
</feature>
<dbReference type="Gene3D" id="1.10.260.40">
    <property type="entry name" value="lambda repressor-like DNA-binding domains"/>
    <property type="match status" value="1"/>
</dbReference>
<dbReference type="InterPro" id="IPR010982">
    <property type="entry name" value="Lambda_DNA-bd_dom_sf"/>
</dbReference>
<dbReference type="RefSeq" id="WP_090840066.1">
    <property type="nucleotide sequence ID" value="NZ_FNIL01000001.1"/>
</dbReference>
<feature type="compositionally biased region" description="Acidic residues" evidence="1">
    <location>
        <begin position="183"/>
        <end position="211"/>
    </location>
</feature>
<dbReference type="AlphaFoldDB" id="A0A1H0A9C0"/>
<accession>A0A1H0A9C0</accession>
<evidence type="ECO:0000256" key="1">
    <source>
        <dbReference type="SAM" id="MobiDB-lite"/>
    </source>
</evidence>
<reference evidence="5" key="1">
    <citation type="submission" date="2016-10" db="EMBL/GenBank/DDBJ databases">
        <authorList>
            <person name="Varghese N."/>
            <person name="Submissions S."/>
        </authorList>
    </citation>
    <scope>NUCLEOTIDE SEQUENCE [LARGE SCALE GENOMIC DNA]</scope>
    <source>
        <strain evidence="5">CGMCC 1.10369</strain>
    </source>
</reference>
<protein>
    <submittedName>
        <fullName evidence="4">Protein RodZ, contains Xre-like HTH and DUF4115 domains</fullName>
    </submittedName>
</protein>
<keyword evidence="2" id="KW-0472">Membrane</keyword>
<dbReference type="Proteomes" id="UP000198778">
    <property type="component" value="Unassembled WGS sequence"/>
</dbReference>
<evidence type="ECO:0000259" key="3">
    <source>
        <dbReference type="Pfam" id="PF13464"/>
    </source>
</evidence>
<evidence type="ECO:0000313" key="5">
    <source>
        <dbReference type="Proteomes" id="UP000198778"/>
    </source>
</evidence>
<gene>
    <name evidence="4" type="ORF">SAMN04488053_101398</name>
</gene>
<keyword evidence="5" id="KW-1185">Reference proteome</keyword>
<dbReference type="SUPFAM" id="SSF47413">
    <property type="entry name" value="lambda repressor-like DNA-binding domains"/>
    <property type="match status" value="1"/>
</dbReference>
<keyword evidence="2" id="KW-0812">Transmembrane</keyword>
<dbReference type="GO" id="GO:0003677">
    <property type="term" value="F:DNA binding"/>
    <property type="evidence" value="ECO:0007669"/>
    <property type="project" value="InterPro"/>
</dbReference>
<dbReference type="Pfam" id="PF13464">
    <property type="entry name" value="RodZ_C"/>
    <property type="match status" value="1"/>
</dbReference>
<name>A0A1H0A9C0_9BACI</name>
<feature type="compositionally biased region" description="Polar residues" evidence="1">
    <location>
        <begin position="152"/>
        <end position="164"/>
    </location>
</feature>
<feature type="compositionally biased region" description="Basic and acidic residues" evidence="1">
    <location>
        <begin position="74"/>
        <end position="84"/>
    </location>
</feature>
<sequence>MSELGTRLQTARMEKGYSLEELQQITKIQKRYLEAIEEGDFSKMPGEFYSRAFVKSYSEAVGLDPNQIFAEHEAELPKPKKSEVQELPPRTSRNKSAPSGRKKSAFASLLPTILALFFIVAIVLAVWIFNQDDQTAVPGNNNNTADVGNNNEQQAGLNENSSFDNEGPEEPENEMNIGSDNADNNEENSVNDENNENNENETPENELEFTNEDGNRYTYTLSGAEEFEVELNFTGDSWILISNDEGDELHQQTHSSGDEISFDFSDESEVIFNMGSTRTATLLINGEELEYESDDHHQYIIIERDNF</sequence>
<dbReference type="OrthoDB" id="9797543at2"/>
<feature type="transmembrane region" description="Helical" evidence="2">
    <location>
        <begin position="105"/>
        <end position="129"/>
    </location>
</feature>
<dbReference type="PANTHER" id="PTHR34475:SF1">
    <property type="entry name" value="CYTOSKELETON PROTEIN RODZ"/>
    <property type="match status" value="1"/>
</dbReference>
<evidence type="ECO:0000313" key="4">
    <source>
        <dbReference type="EMBL" id="SDN30017.1"/>
    </source>
</evidence>
<evidence type="ECO:0000256" key="2">
    <source>
        <dbReference type="SAM" id="Phobius"/>
    </source>
</evidence>